<dbReference type="EMBL" id="JAHESC010000004">
    <property type="protein sequence ID" value="MBT1685667.1"/>
    <property type="molecule type" value="Genomic_DNA"/>
</dbReference>
<organism evidence="2 3">
    <name type="scientific">Dawidia soli</name>
    <dbReference type="NCBI Taxonomy" id="2782352"/>
    <lineage>
        <taxon>Bacteria</taxon>
        <taxon>Pseudomonadati</taxon>
        <taxon>Bacteroidota</taxon>
        <taxon>Cytophagia</taxon>
        <taxon>Cytophagales</taxon>
        <taxon>Chryseotaleaceae</taxon>
        <taxon>Dawidia</taxon>
    </lineage>
</organism>
<dbReference type="AlphaFoldDB" id="A0AAP2D5V5"/>
<keyword evidence="3" id="KW-1185">Reference proteome</keyword>
<dbReference type="RefSeq" id="WP_254086846.1">
    <property type="nucleotide sequence ID" value="NZ_JAHESC010000004.1"/>
</dbReference>
<evidence type="ECO:0000313" key="2">
    <source>
        <dbReference type="EMBL" id="MBT1685667.1"/>
    </source>
</evidence>
<gene>
    <name evidence="2" type="ORF">KK078_03820</name>
</gene>
<dbReference type="Proteomes" id="UP001319180">
    <property type="component" value="Unassembled WGS sequence"/>
</dbReference>
<evidence type="ECO:0000256" key="1">
    <source>
        <dbReference type="SAM" id="MobiDB-lite"/>
    </source>
</evidence>
<protein>
    <submittedName>
        <fullName evidence="2">Uncharacterized protein</fullName>
    </submittedName>
</protein>
<feature type="region of interest" description="Disordered" evidence="1">
    <location>
        <begin position="1"/>
        <end position="22"/>
    </location>
</feature>
<accession>A0AAP2D5V5</accession>
<sequence length="52" mass="5976">MAVTRLKRKNRKDKAKSAVRRQSLKIQNAKPVIKNVDIEAIKEEFKAKAAKK</sequence>
<reference evidence="2 3" key="1">
    <citation type="submission" date="2021-05" db="EMBL/GenBank/DDBJ databases">
        <title>A Polyphasic approach of four new species of the genus Ohtaekwangia: Ohtaekwangia histidinii sp. nov., Ohtaekwangia cretensis sp. nov., Ohtaekwangia indiensis sp. nov., Ohtaekwangia reichenbachii sp. nov. from diverse environment.</title>
        <authorList>
            <person name="Octaviana S."/>
        </authorList>
    </citation>
    <scope>NUCLEOTIDE SEQUENCE [LARGE SCALE GENOMIC DNA]</scope>
    <source>
        <strain evidence="2 3">PWU37</strain>
    </source>
</reference>
<comment type="caution">
    <text evidence="2">The sequence shown here is derived from an EMBL/GenBank/DDBJ whole genome shotgun (WGS) entry which is preliminary data.</text>
</comment>
<name>A0AAP2D5V5_9BACT</name>
<proteinExistence type="predicted"/>
<evidence type="ECO:0000313" key="3">
    <source>
        <dbReference type="Proteomes" id="UP001319180"/>
    </source>
</evidence>